<feature type="transmembrane region" description="Helical" evidence="7">
    <location>
        <begin position="122"/>
        <end position="142"/>
    </location>
</feature>
<dbReference type="PANTHER" id="PTHR24241:SF76">
    <property type="entry name" value="NEUROPEPTIDE SIFAMIDE RECEPTOR"/>
    <property type="match status" value="1"/>
</dbReference>
<dbReference type="InterPro" id="IPR017452">
    <property type="entry name" value="GPCR_Rhodpsn_7TM"/>
</dbReference>
<dbReference type="PROSITE" id="PS50262">
    <property type="entry name" value="G_PROTEIN_RECEP_F1_2"/>
    <property type="match status" value="1"/>
</dbReference>
<feature type="transmembrane region" description="Helical" evidence="7">
    <location>
        <begin position="39"/>
        <end position="60"/>
    </location>
</feature>
<feature type="transmembrane region" description="Helical" evidence="7">
    <location>
        <begin position="80"/>
        <end position="101"/>
    </location>
</feature>
<feature type="transmembrane region" description="Helical" evidence="7">
    <location>
        <begin position="232"/>
        <end position="252"/>
    </location>
</feature>
<dbReference type="GO" id="GO:0032870">
    <property type="term" value="P:cellular response to hormone stimulus"/>
    <property type="evidence" value="ECO:0007669"/>
    <property type="project" value="TreeGrafter"/>
</dbReference>
<dbReference type="GO" id="GO:0005886">
    <property type="term" value="C:plasma membrane"/>
    <property type="evidence" value="ECO:0007669"/>
    <property type="project" value="UniProtKB-SubCell"/>
</dbReference>
<comment type="caution">
    <text evidence="9">The sequence shown here is derived from an EMBL/GenBank/DDBJ whole genome shotgun (WGS) entry which is preliminary data.</text>
</comment>
<keyword evidence="4 7" id="KW-1133">Transmembrane helix</keyword>
<evidence type="ECO:0000256" key="7">
    <source>
        <dbReference type="SAM" id="Phobius"/>
    </source>
</evidence>
<reference evidence="9" key="1">
    <citation type="submission" date="2019-08" db="EMBL/GenBank/DDBJ databases">
        <title>The improved chromosome-level genome for the pearl oyster Pinctada fucata martensii using PacBio sequencing and Hi-C.</title>
        <authorList>
            <person name="Zheng Z."/>
        </authorList>
    </citation>
    <scope>NUCLEOTIDE SEQUENCE</scope>
    <source>
        <strain evidence="9">ZZ-2019</strain>
        <tissue evidence="9">Adductor muscle</tissue>
    </source>
</reference>
<evidence type="ECO:0000256" key="5">
    <source>
        <dbReference type="ARBA" id="ARBA00023136"/>
    </source>
</evidence>
<dbReference type="GO" id="GO:0004930">
    <property type="term" value="F:G protein-coupled receptor activity"/>
    <property type="evidence" value="ECO:0007669"/>
    <property type="project" value="InterPro"/>
</dbReference>
<dbReference type="GO" id="GO:0042277">
    <property type="term" value="F:peptide binding"/>
    <property type="evidence" value="ECO:0007669"/>
    <property type="project" value="TreeGrafter"/>
</dbReference>
<feature type="transmembrane region" description="Helical" evidence="7">
    <location>
        <begin position="6"/>
        <end position="27"/>
    </location>
</feature>
<evidence type="ECO:0000256" key="3">
    <source>
        <dbReference type="ARBA" id="ARBA00022692"/>
    </source>
</evidence>
<feature type="transmembrane region" description="Helical" evidence="7">
    <location>
        <begin position="186"/>
        <end position="212"/>
    </location>
</feature>
<sequence length="331" mass="37075">MGNGVVIFTAVILSVTGVANVLSLAFLLSRKKLRTQSNFYISSLILADLSLTSSMTLHYIDSAGFYTGLYTTEVGCSFLTYFELSFLAASTANIILISLDVRKAVMNAATYTQNPKEAIRRLVFAWLLSFIYGTRIFAQFAVTDSLQGATSEEDSSAENSTKIIVNDEEQSLKFCNLISEEETSDIYFRVVDLVCLFIAPIVVLFLIGYQILKYINDKTLNTDGRKDRKRRIQLRSVIGIAAFFICWSPFYLMDIITDAKEIIEGADDDDDDGVDVTTDSTRVAINFLANLHCFINLVIYAWLNKNFREQIAVVVTKCRGNQQNQVHIAPQ</sequence>
<comment type="subcellular location">
    <subcellularLocation>
        <location evidence="1">Cell membrane</location>
        <topology evidence="1">Multi-pass membrane protein</topology>
    </subcellularLocation>
</comment>
<name>A0AA88YVL7_PINIB</name>
<keyword evidence="6" id="KW-0675">Receptor</keyword>
<evidence type="ECO:0000256" key="4">
    <source>
        <dbReference type="ARBA" id="ARBA00022989"/>
    </source>
</evidence>
<dbReference type="PRINTS" id="PR00237">
    <property type="entry name" value="GPCRRHODOPSN"/>
</dbReference>
<evidence type="ECO:0000256" key="1">
    <source>
        <dbReference type="ARBA" id="ARBA00004651"/>
    </source>
</evidence>
<feature type="domain" description="G-protein coupled receptors family 1 profile" evidence="8">
    <location>
        <begin position="19"/>
        <end position="300"/>
    </location>
</feature>
<proteinExistence type="predicted"/>
<keyword evidence="10" id="KW-1185">Reference proteome</keyword>
<organism evidence="9 10">
    <name type="scientific">Pinctada imbricata</name>
    <name type="common">Atlantic pearl-oyster</name>
    <name type="synonym">Pinctada martensii</name>
    <dbReference type="NCBI Taxonomy" id="66713"/>
    <lineage>
        <taxon>Eukaryota</taxon>
        <taxon>Metazoa</taxon>
        <taxon>Spiralia</taxon>
        <taxon>Lophotrochozoa</taxon>
        <taxon>Mollusca</taxon>
        <taxon>Bivalvia</taxon>
        <taxon>Autobranchia</taxon>
        <taxon>Pteriomorphia</taxon>
        <taxon>Pterioida</taxon>
        <taxon>Pterioidea</taxon>
        <taxon>Pteriidae</taxon>
        <taxon>Pinctada</taxon>
    </lineage>
</organism>
<keyword evidence="3 7" id="KW-0812">Transmembrane</keyword>
<evidence type="ECO:0000313" key="10">
    <source>
        <dbReference type="Proteomes" id="UP001186944"/>
    </source>
</evidence>
<evidence type="ECO:0000259" key="8">
    <source>
        <dbReference type="PROSITE" id="PS50262"/>
    </source>
</evidence>
<dbReference type="Gene3D" id="1.20.1070.10">
    <property type="entry name" value="Rhodopsin 7-helix transmembrane proteins"/>
    <property type="match status" value="1"/>
</dbReference>
<dbReference type="SUPFAM" id="SSF81321">
    <property type="entry name" value="Family A G protein-coupled receptor-like"/>
    <property type="match status" value="1"/>
</dbReference>
<feature type="transmembrane region" description="Helical" evidence="7">
    <location>
        <begin position="283"/>
        <end position="303"/>
    </location>
</feature>
<keyword evidence="5 7" id="KW-0472">Membrane</keyword>
<evidence type="ECO:0000313" key="9">
    <source>
        <dbReference type="EMBL" id="KAK3106825.1"/>
    </source>
</evidence>
<gene>
    <name evidence="9" type="ORF">FSP39_000714</name>
</gene>
<keyword evidence="2" id="KW-1003">Cell membrane</keyword>
<dbReference type="Proteomes" id="UP001186944">
    <property type="component" value="Unassembled WGS sequence"/>
</dbReference>
<evidence type="ECO:0000256" key="2">
    <source>
        <dbReference type="ARBA" id="ARBA00022475"/>
    </source>
</evidence>
<dbReference type="InterPro" id="IPR000276">
    <property type="entry name" value="GPCR_Rhodpsn"/>
</dbReference>
<dbReference type="PANTHER" id="PTHR24241">
    <property type="entry name" value="NEUROPEPTIDE RECEPTOR-RELATED G-PROTEIN COUPLED RECEPTOR"/>
    <property type="match status" value="1"/>
</dbReference>
<protein>
    <recommendedName>
        <fullName evidence="8">G-protein coupled receptors family 1 profile domain-containing protein</fullName>
    </recommendedName>
</protein>
<dbReference type="CDD" id="cd00637">
    <property type="entry name" value="7tm_classA_rhodopsin-like"/>
    <property type="match status" value="1"/>
</dbReference>
<evidence type="ECO:0000256" key="6">
    <source>
        <dbReference type="ARBA" id="ARBA00023170"/>
    </source>
</evidence>
<accession>A0AA88YVL7</accession>
<dbReference type="EMBL" id="VSWD01000002">
    <property type="protein sequence ID" value="KAK3106825.1"/>
    <property type="molecule type" value="Genomic_DNA"/>
</dbReference>
<dbReference type="Pfam" id="PF00001">
    <property type="entry name" value="7tm_1"/>
    <property type="match status" value="1"/>
</dbReference>
<dbReference type="AlphaFoldDB" id="A0AA88YVL7"/>